<proteinExistence type="inferred from homology"/>
<keyword evidence="2" id="KW-0812">Transmembrane</keyword>
<dbReference type="RefSeq" id="WP_147911423.1">
    <property type="nucleotide sequence ID" value="NZ_JBHUEJ010000019.1"/>
</dbReference>
<organism evidence="5 6">
    <name type="scientific">Ottowia flava</name>
    <dbReference type="NCBI Taxonomy" id="2675430"/>
    <lineage>
        <taxon>Bacteria</taxon>
        <taxon>Pseudomonadati</taxon>
        <taxon>Pseudomonadota</taxon>
        <taxon>Betaproteobacteria</taxon>
        <taxon>Burkholderiales</taxon>
        <taxon>Comamonadaceae</taxon>
        <taxon>Ottowia</taxon>
    </lineage>
</organism>
<dbReference type="SUPFAM" id="SSF56954">
    <property type="entry name" value="Outer membrane efflux proteins (OEP)"/>
    <property type="match status" value="1"/>
</dbReference>
<dbReference type="PANTHER" id="PTHR30203">
    <property type="entry name" value="OUTER MEMBRANE CATION EFFLUX PROTEIN"/>
    <property type="match status" value="1"/>
</dbReference>
<feature type="coiled-coil region" evidence="3">
    <location>
        <begin position="395"/>
        <end position="428"/>
    </location>
</feature>
<dbReference type="Proteomes" id="UP001597304">
    <property type="component" value="Unassembled WGS sequence"/>
</dbReference>
<evidence type="ECO:0000313" key="6">
    <source>
        <dbReference type="Proteomes" id="UP001597304"/>
    </source>
</evidence>
<comment type="similarity">
    <text evidence="1 2">Belongs to the outer membrane factor (OMF) (TC 1.B.17) family.</text>
</comment>
<evidence type="ECO:0000256" key="3">
    <source>
        <dbReference type="SAM" id="Coils"/>
    </source>
</evidence>
<keyword evidence="6" id="KW-1185">Reference proteome</keyword>
<keyword evidence="2" id="KW-1134">Transmembrane beta strand</keyword>
<protein>
    <submittedName>
        <fullName evidence="5">Efflux transporter outer membrane subunit</fullName>
    </submittedName>
</protein>
<dbReference type="PANTHER" id="PTHR30203:SF33">
    <property type="entry name" value="BLR4455 PROTEIN"/>
    <property type="match status" value="1"/>
</dbReference>
<dbReference type="InterPro" id="IPR010131">
    <property type="entry name" value="MdtP/NodT-like"/>
</dbReference>
<gene>
    <name evidence="5" type="ORF">ACFSF0_10730</name>
</gene>
<evidence type="ECO:0000256" key="2">
    <source>
        <dbReference type="RuleBase" id="RU362097"/>
    </source>
</evidence>
<dbReference type="Pfam" id="PF02321">
    <property type="entry name" value="OEP"/>
    <property type="match status" value="2"/>
</dbReference>
<evidence type="ECO:0000313" key="5">
    <source>
        <dbReference type="EMBL" id="MFD1711084.1"/>
    </source>
</evidence>
<name>A0ABW4KV64_9BURK</name>
<dbReference type="Gene3D" id="2.20.200.10">
    <property type="entry name" value="Outer membrane efflux proteins (OEP)"/>
    <property type="match status" value="1"/>
</dbReference>
<reference evidence="6" key="1">
    <citation type="journal article" date="2019" name="Int. J. Syst. Evol. Microbiol.">
        <title>The Global Catalogue of Microorganisms (GCM) 10K type strain sequencing project: providing services to taxonomists for standard genome sequencing and annotation.</title>
        <authorList>
            <consortium name="The Broad Institute Genomics Platform"/>
            <consortium name="The Broad Institute Genome Sequencing Center for Infectious Disease"/>
            <person name="Wu L."/>
            <person name="Ma J."/>
        </authorList>
    </citation>
    <scope>NUCLEOTIDE SEQUENCE [LARGE SCALE GENOMIC DNA]</scope>
    <source>
        <strain evidence="6">LMG 29247</strain>
    </source>
</reference>
<dbReference type="EMBL" id="JBHUEJ010000019">
    <property type="protein sequence ID" value="MFD1711084.1"/>
    <property type="molecule type" value="Genomic_DNA"/>
</dbReference>
<keyword evidence="2" id="KW-0449">Lipoprotein</keyword>
<comment type="caution">
    <text evidence="5">The sequence shown here is derived from an EMBL/GenBank/DDBJ whole genome shotgun (WGS) entry which is preliminary data.</text>
</comment>
<keyword evidence="2" id="KW-0564">Palmitate</keyword>
<comment type="subcellular location">
    <subcellularLocation>
        <location evidence="2">Cell membrane</location>
        <topology evidence="2">Lipid-anchor</topology>
    </subcellularLocation>
</comment>
<dbReference type="Gene3D" id="1.20.1600.10">
    <property type="entry name" value="Outer membrane efflux proteins (OEP)"/>
    <property type="match status" value="1"/>
</dbReference>
<dbReference type="InterPro" id="IPR003423">
    <property type="entry name" value="OMP_efflux"/>
</dbReference>
<keyword evidence="2" id="KW-0472">Membrane</keyword>
<sequence length="507" mass="53113">MNAIALSPHRLGGAASNPAVTPKRTALALALLLALGGCSLAPVDQTPTVPLPAAWKTAAPQAGWISAEVAREWQAGRWWTLFEDAQLDALIQRVEIGNQNLAIALANVQQAQALLRQQQAQLFPTVGASAGQQRSGGEDRSTTRSANLGLNVSWEPDLWGRLGDAARAQGANVQASEADLAGARLSAQGSLAQAYFTVRELDAEIALMDEIITGYERSAKITQNRYDAGIAARTDTLQAQSTLDNARASRIALQRSRALSEHAIALLVGETPAGFTLPAATWIDRVPAAPTGMPSELLLRRPDVASAERSVSAANARIGVARAAYFPQFSLTGSIGAAGSHLGDLISAPSLLWSLGLSLAQYVFDGGARTAAVDQAIAAHEGATASYRQTALSAIKEVEDQLTTLQTLAEQQERTRASAEAAERIEQQMMNRYQSGLSAYTEVVTAQASALSARRSLMQLQLQRQQAAVALMQALGGGWQMPWAPAGAGAAPTASAAALPAVPAAPP</sequence>
<keyword evidence="3" id="KW-0175">Coiled coil</keyword>
<feature type="region of interest" description="Disordered" evidence="4">
    <location>
        <begin position="486"/>
        <end position="507"/>
    </location>
</feature>
<evidence type="ECO:0000256" key="1">
    <source>
        <dbReference type="ARBA" id="ARBA00007613"/>
    </source>
</evidence>
<evidence type="ECO:0000256" key="4">
    <source>
        <dbReference type="SAM" id="MobiDB-lite"/>
    </source>
</evidence>
<feature type="region of interest" description="Disordered" evidence="4">
    <location>
        <begin position="127"/>
        <end position="147"/>
    </location>
</feature>
<accession>A0ABW4KV64</accession>
<dbReference type="NCBIfam" id="TIGR01845">
    <property type="entry name" value="outer_NodT"/>
    <property type="match status" value="1"/>
</dbReference>